<keyword evidence="3" id="KW-1185">Reference proteome</keyword>
<evidence type="ECO:0000313" key="2">
    <source>
        <dbReference type="EMBL" id="MBT0663743.1"/>
    </source>
</evidence>
<dbReference type="AlphaFoldDB" id="A0AAW4L463"/>
<name>A0AAW4L463_9BACT</name>
<comment type="caution">
    <text evidence="2">The sequence shown here is derived from an EMBL/GenBank/DDBJ whole genome shotgun (WGS) entry which is preliminary data.</text>
</comment>
<gene>
    <name evidence="2" type="ORF">KI809_05450</name>
</gene>
<proteinExistence type="predicted"/>
<evidence type="ECO:0000256" key="1">
    <source>
        <dbReference type="SAM" id="Phobius"/>
    </source>
</evidence>
<reference evidence="2 3" key="1">
    <citation type="submission" date="2021-05" db="EMBL/GenBank/DDBJ databases">
        <title>The draft genome of Geobacter pelophilus DSM 12255.</title>
        <authorList>
            <person name="Xu Z."/>
            <person name="Masuda Y."/>
            <person name="Itoh H."/>
            <person name="Senoo K."/>
        </authorList>
    </citation>
    <scope>NUCLEOTIDE SEQUENCE [LARGE SCALE GENOMIC DNA]</scope>
    <source>
        <strain evidence="2 3">DSM 12255</strain>
    </source>
</reference>
<accession>A0AAW4L463</accession>
<evidence type="ECO:0000313" key="3">
    <source>
        <dbReference type="Proteomes" id="UP000811899"/>
    </source>
</evidence>
<dbReference type="EMBL" id="JAHCVJ010000002">
    <property type="protein sequence ID" value="MBT0663743.1"/>
    <property type="molecule type" value="Genomic_DNA"/>
</dbReference>
<keyword evidence="1" id="KW-0472">Membrane</keyword>
<protein>
    <submittedName>
        <fullName evidence="2">Type II secretion system GspH family protein</fullName>
    </submittedName>
</protein>
<dbReference type="Proteomes" id="UP000811899">
    <property type="component" value="Unassembled WGS sequence"/>
</dbReference>
<keyword evidence="1" id="KW-1133">Transmembrane helix</keyword>
<organism evidence="2 3">
    <name type="scientific">Geoanaerobacter pelophilus</name>
    <dbReference type="NCBI Taxonomy" id="60036"/>
    <lineage>
        <taxon>Bacteria</taxon>
        <taxon>Pseudomonadati</taxon>
        <taxon>Thermodesulfobacteriota</taxon>
        <taxon>Desulfuromonadia</taxon>
        <taxon>Geobacterales</taxon>
        <taxon>Geobacteraceae</taxon>
        <taxon>Geoanaerobacter</taxon>
    </lineage>
</organism>
<keyword evidence="1" id="KW-0812">Transmembrane</keyword>
<feature type="transmembrane region" description="Helical" evidence="1">
    <location>
        <begin position="12"/>
        <end position="31"/>
    </location>
</feature>
<sequence length="188" mass="21347">MSYFTRKYCGGFTYLAALFAIMIMGIMLGMVGQSWTALMKREREEELFFRGSQIRAAITRYYDDPKNGSGGTRHPPTGLRELKDLLKDPRELTTTRWLRQLYIDPVTGKDWEVINGPVKDSTGKSKPFTGVIGVKSKSDEAPLKQSGFSEDYKAFEGKTKYSDWQFVYGLSPQQGSLKVEMPKSPFLK</sequence>
<dbReference type="RefSeq" id="WP_214170531.1">
    <property type="nucleotide sequence ID" value="NZ_JAHCVJ010000002.1"/>
</dbReference>